<evidence type="ECO:0000256" key="7">
    <source>
        <dbReference type="ARBA" id="ARBA00022553"/>
    </source>
</evidence>
<dbReference type="Ensembl" id="ENSSANT00000042562.1">
    <property type="protein sequence ID" value="ENSSANP00000039999.1"/>
    <property type="gene ID" value="ENSSANG00000020202.1"/>
</dbReference>
<evidence type="ECO:0000256" key="9">
    <source>
        <dbReference type="ARBA" id="ARBA00023036"/>
    </source>
</evidence>
<evidence type="ECO:0000256" key="8">
    <source>
        <dbReference type="ARBA" id="ARBA00022949"/>
    </source>
</evidence>
<dbReference type="InterPro" id="IPR008936">
    <property type="entry name" value="Rho_GTPase_activation_prot"/>
</dbReference>
<evidence type="ECO:0000256" key="11">
    <source>
        <dbReference type="ARBA" id="ARBA00055904"/>
    </source>
</evidence>
<keyword evidence="5" id="KW-0343">GTPase activation</keyword>
<comment type="function">
    <text evidence="11">Rho GTPase-activating protein involved in the maintenance of tight junction by regulating the activity of CDC42, thereby playing a central role in apical polarity of epithelial cells. Specifically acts as a GTPase activator for the CDC42 GTPase by converting it to an inactive GDP-bound state. The complex formed with AMOT acts by regulating the uptake of polarity proteins at tight junctions, possibly by deciding whether tight junction transmembrane proteins are recycled back to the plasma membrane or sent elsewhere. Participates in the Ca(2+)-dependent regulation of exocytosis, possibly by catalyzing GTPase activity of Rho family proteins and by inducing the reorganization of the cortical actin filaments. Acts as a GTPase activator in vitro for RAC1.</text>
</comment>
<feature type="domain" description="Rho-GAP" evidence="17">
    <location>
        <begin position="239"/>
        <end position="429"/>
    </location>
</feature>
<dbReference type="Proteomes" id="UP000472260">
    <property type="component" value="Unassembled WGS sequence"/>
</dbReference>
<dbReference type="SUPFAM" id="SSF48350">
    <property type="entry name" value="GTPase activation domain, GAP"/>
    <property type="match status" value="1"/>
</dbReference>
<evidence type="ECO:0000256" key="16">
    <source>
        <dbReference type="SAM" id="Phobius"/>
    </source>
</evidence>
<feature type="transmembrane region" description="Helical" evidence="16">
    <location>
        <begin position="492"/>
        <end position="517"/>
    </location>
</feature>
<dbReference type="SMART" id="SM00721">
    <property type="entry name" value="BAR"/>
    <property type="match status" value="1"/>
</dbReference>
<gene>
    <name evidence="19" type="primary">LOC107699879</name>
</gene>
<dbReference type="FunFam" id="1.10.555.10:FF:000001">
    <property type="entry name" value="Rho GTPase activating protein 44"/>
    <property type="match status" value="1"/>
</dbReference>
<organism evidence="19 20">
    <name type="scientific">Sinocyclocheilus anshuiensis</name>
    <dbReference type="NCBI Taxonomy" id="1608454"/>
    <lineage>
        <taxon>Eukaryota</taxon>
        <taxon>Metazoa</taxon>
        <taxon>Chordata</taxon>
        <taxon>Craniata</taxon>
        <taxon>Vertebrata</taxon>
        <taxon>Euteleostomi</taxon>
        <taxon>Actinopterygii</taxon>
        <taxon>Neopterygii</taxon>
        <taxon>Teleostei</taxon>
        <taxon>Ostariophysi</taxon>
        <taxon>Cypriniformes</taxon>
        <taxon>Cyprinidae</taxon>
        <taxon>Cyprininae</taxon>
        <taxon>Sinocyclocheilus</taxon>
    </lineage>
</organism>
<proteinExistence type="predicted"/>
<evidence type="ECO:0000256" key="2">
    <source>
        <dbReference type="ARBA" id="ARBA00004435"/>
    </source>
</evidence>
<keyword evidence="15" id="KW-0175">Coiled coil</keyword>
<dbReference type="GO" id="GO:0005923">
    <property type="term" value="C:bicellular tight junction"/>
    <property type="evidence" value="ECO:0007669"/>
    <property type="project" value="UniProtKB-SubCell"/>
</dbReference>
<reference evidence="19" key="1">
    <citation type="submission" date="2025-08" db="UniProtKB">
        <authorList>
            <consortium name="Ensembl"/>
        </authorList>
    </citation>
    <scope>IDENTIFICATION</scope>
</reference>
<dbReference type="Pfam" id="PF00620">
    <property type="entry name" value="RhoGAP"/>
    <property type="match status" value="1"/>
</dbReference>
<evidence type="ECO:0000256" key="14">
    <source>
        <dbReference type="ARBA" id="ARBA00083392"/>
    </source>
</evidence>
<dbReference type="InterPro" id="IPR000198">
    <property type="entry name" value="RhoGAP_dom"/>
</dbReference>
<dbReference type="CDD" id="cd04386">
    <property type="entry name" value="RhoGAP_nadrin"/>
    <property type="match status" value="1"/>
</dbReference>
<name>A0A671N2F0_9TELE</name>
<evidence type="ECO:0000259" key="18">
    <source>
        <dbReference type="PROSITE" id="PS51021"/>
    </source>
</evidence>
<dbReference type="SMART" id="SM00324">
    <property type="entry name" value="RhoGAP"/>
    <property type="match status" value="1"/>
</dbReference>
<keyword evidence="16" id="KW-1133">Transmembrane helix</keyword>
<feature type="coiled-coil region" evidence="15">
    <location>
        <begin position="153"/>
        <end position="180"/>
    </location>
</feature>
<keyword evidence="9" id="KW-0729">SH3-binding</keyword>
<reference evidence="19" key="2">
    <citation type="submission" date="2025-09" db="UniProtKB">
        <authorList>
            <consortium name="Ensembl"/>
        </authorList>
    </citation>
    <scope>IDENTIFICATION</scope>
</reference>
<dbReference type="PROSITE" id="PS51021">
    <property type="entry name" value="BAR"/>
    <property type="match status" value="1"/>
</dbReference>
<evidence type="ECO:0000256" key="15">
    <source>
        <dbReference type="SAM" id="Coils"/>
    </source>
</evidence>
<dbReference type="Pfam" id="PF03114">
    <property type="entry name" value="BAR"/>
    <property type="match status" value="1"/>
</dbReference>
<keyword evidence="6" id="KW-0963">Cytoplasm</keyword>
<evidence type="ECO:0000256" key="13">
    <source>
        <dbReference type="ARBA" id="ARBA00070237"/>
    </source>
</evidence>
<dbReference type="InterPro" id="IPR027267">
    <property type="entry name" value="AH/BAR_dom_sf"/>
</dbReference>
<dbReference type="GO" id="GO:0032956">
    <property type="term" value="P:regulation of actin cytoskeleton organization"/>
    <property type="evidence" value="ECO:0007669"/>
    <property type="project" value="TreeGrafter"/>
</dbReference>
<keyword evidence="4" id="KW-0796">Tight junction</keyword>
<evidence type="ECO:0000256" key="6">
    <source>
        <dbReference type="ARBA" id="ARBA00022490"/>
    </source>
</evidence>
<dbReference type="PROSITE" id="PS50238">
    <property type="entry name" value="RHOGAP"/>
    <property type="match status" value="1"/>
</dbReference>
<dbReference type="GO" id="GO:0016020">
    <property type="term" value="C:membrane"/>
    <property type="evidence" value="ECO:0007669"/>
    <property type="project" value="UniProtKB-SubCell"/>
</dbReference>
<dbReference type="SUPFAM" id="SSF103657">
    <property type="entry name" value="BAR/IMD domain-like"/>
    <property type="match status" value="1"/>
</dbReference>
<keyword evidence="7" id="KW-0597">Phosphoprotein</keyword>
<accession>A0A671N2F0</accession>
<dbReference type="PANTHER" id="PTHR14130:SF3">
    <property type="entry name" value="RHO GTPASE-ACTIVATING PROTEIN 17"/>
    <property type="match status" value="1"/>
</dbReference>
<feature type="domain" description="BAR" evidence="18">
    <location>
        <begin position="1"/>
        <end position="233"/>
    </location>
</feature>
<evidence type="ECO:0000256" key="4">
    <source>
        <dbReference type="ARBA" id="ARBA00022427"/>
    </source>
</evidence>
<dbReference type="GO" id="GO:0017124">
    <property type="term" value="F:SH3 domain binding"/>
    <property type="evidence" value="ECO:0007669"/>
    <property type="project" value="UniProtKB-KW"/>
</dbReference>
<comment type="subunit">
    <text evidence="12">Component of a complex whose core is composed of ARHGAP17, AMOT, PALS1, PATJ and PARD3/PAR3. Interacts with NHERF1, FNBP1, TRIP10, CAPZA (CAPZA1, CAPZA2 or CAPZA3), CAPZB, CD2AP and SH3KBP1/CIN85.</text>
</comment>
<evidence type="ECO:0000256" key="10">
    <source>
        <dbReference type="ARBA" id="ARBA00023136"/>
    </source>
</evidence>
<evidence type="ECO:0000313" key="20">
    <source>
        <dbReference type="Proteomes" id="UP000472260"/>
    </source>
</evidence>
<dbReference type="InterPro" id="IPR004148">
    <property type="entry name" value="BAR_dom"/>
</dbReference>
<dbReference type="FunFam" id="1.20.1270.60:FF:000019">
    <property type="entry name" value="rho GTPase-activating protein 17 isoform X1"/>
    <property type="match status" value="1"/>
</dbReference>
<comment type="subcellular location">
    <subcellularLocation>
        <location evidence="2">Cell junction</location>
        <location evidence="2">Tight junction</location>
    </subcellularLocation>
    <subcellularLocation>
        <location evidence="3">Cytoplasm</location>
    </subcellularLocation>
    <subcellularLocation>
        <location evidence="1">Membrane</location>
        <topology evidence="1">Peripheral membrane protein</topology>
    </subcellularLocation>
</comment>
<dbReference type="GO" id="GO:0035020">
    <property type="term" value="P:regulation of Rac protein signal transduction"/>
    <property type="evidence" value="ECO:0007669"/>
    <property type="project" value="TreeGrafter"/>
</dbReference>
<evidence type="ECO:0000256" key="3">
    <source>
        <dbReference type="ARBA" id="ARBA00004496"/>
    </source>
</evidence>
<keyword evidence="16" id="KW-0812">Transmembrane</keyword>
<dbReference type="GO" id="GO:0005096">
    <property type="term" value="F:GTPase activator activity"/>
    <property type="evidence" value="ECO:0007669"/>
    <property type="project" value="UniProtKB-KW"/>
</dbReference>
<keyword evidence="10 16" id="KW-0472">Membrane</keyword>
<evidence type="ECO:0000259" key="17">
    <source>
        <dbReference type="PROSITE" id="PS50238"/>
    </source>
</evidence>
<dbReference type="Gene3D" id="1.10.555.10">
    <property type="entry name" value="Rho GTPase activation protein"/>
    <property type="match status" value="1"/>
</dbReference>
<keyword evidence="20" id="KW-1185">Reference proteome</keyword>
<dbReference type="GO" id="GO:0005829">
    <property type="term" value="C:cytosol"/>
    <property type="evidence" value="ECO:0007669"/>
    <property type="project" value="TreeGrafter"/>
</dbReference>
<evidence type="ECO:0000256" key="1">
    <source>
        <dbReference type="ARBA" id="ARBA00004170"/>
    </source>
</evidence>
<dbReference type="AlphaFoldDB" id="A0A671N2F0"/>
<dbReference type="InterPro" id="IPR047165">
    <property type="entry name" value="RHG17/44/SH3BP1-like"/>
</dbReference>
<sequence>MEKNQFESDDLGEWKIERRMELVRVVSHNAHKRMVACLQGQIGTDAEKRHKKLPLTALSQAMQDGGNQLGEESLIGKMMEMCGDAENRLASELMQHEMNIEKEILDTLNQLAEVDIPNILKQRRQLAKLVLDYDSARARWLQATKSIISGTNTQALTAKADSLKEEVDEAMNKMELCKDQLSADMYNFFSKEADYARYYVMLLEAQADYHRKSLTLLESVLPTIQAQQDSWTEKPAFGTALDEHLKRSGREIALPIEACVMMLLETGMNEEGLFRIAAGASKLKKLKAALDCSTSQLEEFYSDPHAVAGALKSYLRELPEPLMTYQLYDEWTQASNVPDPDKRLQALWVTCNQLPKNNKANFRYLIKFLAKLAQESDVNKMTPSNIAIVLGPNLLWAKTEGSLAEMAAATSVHVVTIIEPIIQHADWFFPEDVDFNVSGMFSMPAPLPNNVNHLTPPDYDSGTIERKRPGSMVGPDGELPRRESSIITIVIVLYWLNCYNLIIKYYYLFIHLFIIIIE</sequence>
<dbReference type="Gene3D" id="1.20.1270.60">
    <property type="entry name" value="Arfaptin homology (AH) domain/BAR domain"/>
    <property type="match status" value="1"/>
</dbReference>
<dbReference type="PANTHER" id="PTHR14130">
    <property type="entry name" value="3BP-1 RELATED RHOGAP"/>
    <property type="match status" value="1"/>
</dbReference>
<evidence type="ECO:0000256" key="12">
    <source>
        <dbReference type="ARBA" id="ARBA00065623"/>
    </source>
</evidence>
<keyword evidence="8" id="KW-0965">Cell junction</keyword>
<evidence type="ECO:0000256" key="5">
    <source>
        <dbReference type="ARBA" id="ARBA00022468"/>
    </source>
</evidence>
<evidence type="ECO:0000313" key="19">
    <source>
        <dbReference type="Ensembl" id="ENSSANP00000039999.1"/>
    </source>
</evidence>
<protein>
    <recommendedName>
        <fullName evidence="13">Rho GTPase-activating protein 17</fullName>
    </recommendedName>
    <alternativeName>
        <fullName evidence="14">Rho-type GTPase-activating protein 17</fullName>
    </alternativeName>
</protein>
<dbReference type="GO" id="GO:0007165">
    <property type="term" value="P:signal transduction"/>
    <property type="evidence" value="ECO:0007669"/>
    <property type="project" value="InterPro"/>
</dbReference>